<dbReference type="RefSeq" id="WP_188942046.1">
    <property type="nucleotide sequence ID" value="NZ_BMNA01000004.1"/>
</dbReference>
<evidence type="ECO:0000313" key="3">
    <source>
        <dbReference type="EMBL" id="GGM04665.1"/>
    </source>
</evidence>
<keyword evidence="4" id="KW-1185">Reference proteome</keyword>
<feature type="domain" description="Core-binding (CB)" evidence="2">
    <location>
        <begin position="1"/>
        <end position="56"/>
    </location>
</feature>
<dbReference type="EMBL" id="BMNA01000004">
    <property type="protein sequence ID" value="GGM04665.1"/>
    <property type="molecule type" value="Genomic_DNA"/>
</dbReference>
<reference evidence="3" key="1">
    <citation type="journal article" date="2014" name="Int. J. Syst. Evol. Microbiol.">
        <title>Complete genome sequence of Corynebacterium casei LMG S-19264T (=DSM 44701T), isolated from a smear-ripened cheese.</title>
        <authorList>
            <consortium name="US DOE Joint Genome Institute (JGI-PGF)"/>
            <person name="Walter F."/>
            <person name="Albersmeier A."/>
            <person name="Kalinowski J."/>
            <person name="Ruckert C."/>
        </authorList>
    </citation>
    <scope>NUCLEOTIDE SEQUENCE</scope>
    <source>
        <strain evidence="3">CGMCC 4.7308</strain>
    </source>
</reference>
<dbReference type="GO" id="GO:0003677">
    <property type="term" value="F:DNA binding"/>
    <property type="evidence" value="ECO:0007669"/>
    <property type="project" value="UniProtKB-UniRule"/>
</dbReference>
<reference evidence="3" key="2">
    <citation type="submission" date="2020-09" db="EMBL/GenBank/DDBJ databases">
        <authorList>
            <person name="Sun Q."/>
            <person name="Zhou Y."/>
        </authorList>
    </citation>
    <scope>NUCLEOTIDE SEQUENCE</scope>
    <source>
        <strain evidence="3">CGMCC 4.7308</strain>
    </source>
</reference>
<sequence>MRFFSGRLKVQGRSATIDELDRAAIREWLATHADRLEPSTVKTRHRGMYRFGAWLVGKGELTDHPMKGMAQPVPKVTPVPVLSDDGLGRVLKACKGALTSRHVGTRP</sequence>
<dbReference type="SUPFAM" id="SSF56349">
    <property type="entry name" value="DNA breaking-rejoining enzymes"/>
    <property type="match status" value="1"/>
</dbReference>
<dbReference type="InterPro" id="IPR011010">
    <property type="entry name" value="DNA_brk_join_enz"/>
</dbReference>
<dbReference type="AlphaFoldDB" id="A0A917WHL9"/>
<accession>A0A917WHL9</accession>
<organism evidence="3 4">
    <name type="scientific">Nakamurella endophytica</name>
    <dbReference type="NCBI Taxonomy" id="1748367"/>
    <lineage>
        <taxon>Bacteria</taxon>
        <taxon>Bacillati</taxon>
        <taxon>Actinomycetota</taxon>
        <taxon>Actinomycetes</taxon>
        <taxon>Nakamurellales</taxon>
        <taxon>Nakamurellaceae</taxon>
        <taxon>Nakamurella</taxon>
    </lineage>
</organism>
<dbReference type="InterPro" id="IPR044068">
    <property type="entry name" value="CB"/>
</dbReference>
<gene>
    <name evidence="3" type="ORF">GCM10011594_26160</name>
</gene>
<evidence type="ECO:0000259" key="2">
    <source>
        <dbReference type="PROSITE" id="PS51900"/>
    </source>
</evidence>
<keyword evidence="1" id="KW-0238">DNA-binding</keyword>
<comment type="caution">
    <text evidence="3">The sequence shown here is derived from an EMBL/GenBank/DDBJ whole genome shotgun (WGS) entry which is preliminary data.</text>
</comment>
<proteinExistence type="predicted"/>
<dbReference type="Proteomes" id="UP000655208">
    <property type="component" value="Unassembled WGS sequence"/>
</dbReference>
<evidence type="ECO:0000313" key="4">
    <source>
        <dbReference type="Proteomes" id="UP000655208"/>
    </source>
</evidence>
<name>A0A917WHL9_9ACTN</name>
<dbReference type="PROSITE" id="PS51900">
    <property type="entry name" value="CB"/>
    <property type="match status" value="1"/>
</dbReference>
<evidence type="ECO:0000256" key="1">
    <source>
        <dbReference type="PROSITE-ProRule" id="PRU01248"/>
    </source>
</evidence>
<protein>
    <recommendedName>
        <fullName evidence="2">Core-binding (CB) domain-containing protein</fullName>
    </recommendedName>
</protein>